<protein>
    <recommendedName>
        <fullName evidence="8">Zn(2)-C6 fungal-type domain-containing protein</fullName>
    </recommendedName>
</protein>
<dbReference type="Gene3D" id="4.10.240.10">
    <property type="entry name" value="Zn(2)-C6 fungal-type DNA-binding domain"/>
    <property type="match status" value="1"/>
</dbReference>
<dbReference type="SMART" id="SM00066">
    <property type="entry name" value="GAL4"/>
    <property type="match status" value="1"/>
</dbReference>
<dbReference type="InterPro" id="IPR050613">
    <property type="entry name" value="Sec_Metabolite_Reg"/>
</dbReference>
<evidence type="ECO:0000259" key="8">
    <source>
        <dbReference type="PROSITE" id="PS50048"/>
    </source>
</evidence>
<proteinExistence type="predicted"/>
<dbReference type="PANTHER" id="PTHR31001">
    <property type="entry name" value="UNCHARACTERIZED TRANSCRIPTIONAL REGULATORY PROTEIN"/>
    <property type="match status" value="1"/>
</dbReference>
<feature type="region of interest" description="Disordered" evidence="7">
    <location>
        <begin position="70"/>
        <end position="92"/>
    </location>
</feature>
<keyword evidence="10" id="KW-1185">Reference proteome</keyword>
<keyword evidence="6" id="KW-0539">Nucleus</keyword>
<evidence type="ECO:0000256" key="3">
    <source>
        <dbReference type="ARBA" id="ARBA00023015"/>
    </source>
</evidence>
<evidence type="ECO:0000256" key="1">
    <source>
        <dbReference type="ARBA" id="ARBA00004123"/>
    </source>
</evidence>
<dbReference type="PROSITE" id="PS50048">
    <property type="entry name" value="ZN2_CY6_FUNGAL_2"/>
    <property type="match status" value="1"/>
</dbReference>
<keyword evidence="2" id="KW-0479">Metal-binding</keyword>
<dbReference type="CDD" id="cd00067">
    <property type="entry name" value="GAL4"/>
    <property type="match status" value="1"/>
</dbReference>
<accession>A0ABR4G9K2</accession>
<evidence type="ECO:0000256" key="5">
    <source>
        <dbReference type="ARBA" id="ARBA00023163"/>
    </source>
</evidence>
<feature type="domain" description="Zn(2)-C6 fungal-type" evidence="8">
    <location>
        <begin position="9"/>
        <end position="38"/>
    </location>
</feature>
<comment type="caution">
    <text evidence="9">The sequence shown here is derived from an EMBL/GenBank/DDBJ whole genome shotgun (WGS) entry which is preliminary data.</text>
</comment>
<dbReference type="PANTHER" id="PTHR31001:SF57">
    <property type="entry name" value="ZN(II)2CYS6 TRANSCRIPTION FACTOR (EUROFUNG)"/>
    <property type="match status" value="1"/>
</dbReference>
<sequence>MDFPRPLRSCTLCRQRKIKCDRQQPCGNCVRVEAQCVYPAGRGRAPKRPRKAVESRLLAQLSKLETIVKRMEGQSPSVTPSSSVEATTDTSNPTVDQQFGRLVIDDMQSCYVSSTPWMSLGDEIEELRDLLHTTTSEEEEGFSVMDGLGTNAAIMGFRALAHSLEVYHPPMSQAVALFEIFKTNVSTTVRIFHVPTLDRIFWDAIAAMGAIDKHTEALLFAIYYSTVISMDPEQCLDLLGSPRAAALETYRFAVEQALARADVLNTQNLILLQAAVLFLTALRNEDDSRTVWSLTSLVYHIAQAMGLHRDGEAFGLRPLETELRRRVWWHICFLDSRSTEYHGCEPIVHACVFDTKMPLNINDVDITADMTQTPPERDDGTEMTLCLMRCEVMRAVWKIGYLAPRTRPPPSLRDNQPAPNREALAAELQNCLETQYLKHCDSSSPFLRVSSTVARLMILRMWMAVLFTQSQKNRQIRDRLFRDSIEVLQLSAFLLTNKEVQPWAWHSKTHIQWHAVAFVLADLCWRPPSAECDHAWECVNAVYDQWSTMETERKGNMWRPIRRLMVRVRYVREIQRTSNSTQSMRKDSWRVGAGATTPAMEGEGATPIAPAGGTSTSQDPDWERVNLSTNGEGAMGYARFGDILGDTGDIFDLTTLDIFGLLSESAITFQGTGNQLEDS</sequence>
<keyword evidence="4" id="KW-0238">DNA-binding</keyword>
<organism evidence="9 10">
    <name type="scientific">Aspergillus keveii</name>
    <dbReference type="NCBI Taxonomy" id="714993"/>
    <lineage>
        <taxon>Eukaryota</taxon>
        <taxon>Fungi</taxon>
        <taxon>Dikarya</taxon>
        <taxon>Ascomycota</taxon>
        <taxon>Pezizomycotina</taxon>
        <taxon>Eurotiomycetes</taxon>
        <taxon>Eurotiomycetidae</taxon>
        <taxon>Eurotiales</taxon>
        <taxon>Aspergillaceae</taxon>
        <taxon>Aspergillus</taxon>
        <taxon>Aspergillus subgen. Nidulantes</taxon>
    </lineage>
</organism>
<comment type="subcellular location">
    <subcellularLocation>
        <location evidence="1">Nucleus</location>
    </subcellularLocation>
</comment>
<evidence type="ECO:0000313" key="10">
    <source>
        <dbReference type="Proteomes" id="UP001610563"/>
    </source>
</evidence>
<evidence type="ECO:0000256" key="4">
    <source>
        <dbReference type="ARBA" id="ARBA00023125"/>
    </source>
</evidence>
<dbReference type="SMART" id="SM00906">
    <property type="entry name" value="Fungal_trans"/>
    <property type="match status" value="1"/>
</dbReference>
<evidence type="ECO:0000256" key="7">
    <source>
        <dbReference type="SAM" id="MobiDB-lite"/>
    </source>
</evidence>
<dbReference type="SUPFAM" id="SSF57701">
    <property type="entry name" value="Zn2/Cys6 DNA-binding domain"/>
    <property type="match status" value="1"/>
</dbReference>
<dbReference type="InterPro" id="IPR001138">
    <property type="entry name" value="Zn2Cys6_DnaBD"/>
</dbReference>
<feature type="region of interest" description="Disordered" evidence="7">
    <location>
        <begin position="578"/>
        <end position="621"/>
    </location>
</feature>
<evidence type="ECO:0000256" key="6">
    <source>
        <dbReference type="ARBA" id="ARBA00023242"/>
    </source>
</evidence>
<reference evidence="9 10" key="1">
    <citation type="submission" date="2024-07" db="EMBL/GenBank/DDBJ databases">
        <title>Section-level genome sequencing and comparative genomics of Aspergillus sections Usti and Cavernicolus.</title>
        <authorList>
            <consortium name="Lawrence Berkeley National Laboratory"/>
            <person name="Nybo J.L."/>
            <person name="Vesth T.C."/>
            <person name="Theobald S."/>
            <person name="Frisvad J.C."/>
            <person name="Larsen T.O."/>
            <person name="Kjaerboelling I."/>
            <person name="Rothschild-Mancinelli K."/>
            <person name="Lyhne E.K."/>
            <person name="Kogle M.E."/>
            <person name="Barry K."/>
            <person name="Clum A."/>
            <person name="Na H."/>
            <person name="Ledsgaard L."/>
            <person name="Lin J."/>
            <person name="Lipzen A."/>
            <person name="Kuo A."/>
            <person name="Riley R."/>
            <person name="Mondo S."/>
            <person name="Labutti K."/>
            <person name="Haridas S."/>
            <person name="Pangalinan J."/>
            <person name="Salamov A.A."/>
            <person name="Simmons B.A."/>
            <person name="Magnuson J.K."/>
            <person name="Chen J."/>
            <person name="Drula E."/>
            <person name="Henrissat B."/>
            <person name="Wiebenga A."/>
            <person name="Lubbers R.J."/>
            <person name="Gomes A.C."/>
            <person name="Makela M.R."/>
            <person name="Stajich J."/>
            <person name="Grigoriev I.V."/>
            <person name="Mortensen U.H."/>
            <person name="De Vries R.P."/>
            <person name="Baker S.E."/>
            <person name="Andersen M.R."/>
        </authorList>
    </citation>
    <scope>NUCLEOTIDE SEQUENCE [LARGE SCALE GENOMIC DNA]</scope>
    <source>
        <strain evidence="9 10">CBS 209.92</strain>
    </source>
</reference>
<dbReference type="EMBL" id="JBFTWV010000036">
    <property type="protein sequence ID" value="KAL2795285.1"/>
    <property type="molecule type" value="Genomic_DNA"/>
</dbReference>
<name>A0ABR4G9K2_9EURO</name>
<dbReference type="Pfam" id="PF00172">
    <property type="entry name" value="Zn_clus"/>
    <property type="match status" value="1"/>
</dbReference>
<evidence type="ECO:0000256" key="2">
    <source>
        <dbReference type="ARBA" id="ARBA00022723"/>
    </source>
</evidence>
<keyword evidence="3" id="KW-0805">Transcription regulation</keyword>
<evidence type="ECO:0000313" key="9">
    <source>
        <dbReference type="EMBL" id="KAL2795285.1"/>
    </source>
</evidence>
<dbReference type="PROSITE" id="PS00463">
    <property type="entry name" value="ZN2_CY6_FUNGAL_1"/>
    <property type="match status" value="1"/>
</dbReference>
<dbReference type="CDD" id="cd12148">
    <property type="entry name" value="fungal_TF_MHR"/>
    <property type="match status" value="1"/>
</dbReference>
<gene>
    <name evidence="9" type="ORF">BJX66DRAFT_337073</name>
</gene>
<dbReference type="InterPro" id="IPR036864">
    <property type="entry name" value="Zn2-C6_fun-type_DNA-bd_sf"/>
</dbReference>
<dbReference type="Proteomes" id="UP001610563">
    <property type="component" value="Unassembled WGS sequence"/>
</dbReference>
<feature type="compositionally biased region" description="Polar residues" evidence="7">
    <location>
        <begin position="74"/>
        <end position="92"/>
    </location>
</feature>
<dbReference type="InterPro" id="IPR007219">
    <property type="entry name" value="XnlR_reg_dom"/>
</dbReference>
<dbReference type="Pfam" id="PF04082">
    <property type="entry name" value="Fungal_trans"/>
    <property type="match status" value="1"/>
</dbReference>
<keyword evidence="5" id="KW-0804">Transcription</keyword>